<keyword evidence="10" id="KW-0238">DNA-binding</keyword>
<dbReference type="HOGENOM" id="CLU_012862_3_3_11"/>
<dbReference type="InterPro" id="IPR004035">
    <property type="entry name" value="Endouclease-III_FeS-bd_BS"/>
</dbReference>
<evidence type="ECO:0000256" key="10">
    <source>
        <dbReference type="HAMAP-Rule" id="MF_00942"/>
    </source>
</evidence>
<comment type="caution">
    <text evidence="13">The sequence shown here is derived from an EMBL/GenBank/DDBJ whole genome shotgun (WGS) entry which is preliminary data.</text>
</comment>
<feature type="binding site" evidence="10">
    <location>
        <position position="232"/>
    </location>
    <ligand>
        <name>[4Fe-4S] cluster</name>
        <dbReference type="ChEBI" id="CHEBI:49883"/>
    </ligand>
</feature>
<dbReference type="GO" id="GO:0046872">
    <property type="term" value="F:metal ion binding"/>
    <property type="evidence" value="ECO:0007669"/>
    <property type="project" value="UniProtKB-KW"/>
</dbReference>
<evidence type="ECO:0000313" key="14">
    <source>
        <dbReference type="Proteomes" id="UP000023067"/>
    </source>
</evidence>
<keyword evidence="6 10" id="KW-0408">Iron</keyword>
<dbReference type="InterPro" id="IPR011257">
    <property type="entry name" value="DNA_glycosylase"/>
</dbReference>
<evidence type="ECO:0000256" key="1">
    <source>
        <dbReference type="ARBA" id="ARBA00008343"/>
    </source>
</evidence>
<dbReference type="PANTHER" id="PTHR10359:SF18">
    <property type="entry name" value="ENDONUCLEASE III"/>
    <property type="match status" value="1"/>
</dbReference>
<keyword evidence="9 10" id="KW-0326">Glycosidase</keyword>
<evidence type="ECO:0000256" key="9">
    <source>
        <dbReference type="ARBA" id="ARBA00023295"/>
    </source>
</evidence>
<evidence type="ECO:0000256" key="4">
    <source>
        <dbReference type="ARBA" id="ARBA00022763"/>
    </source>
</evidence>
<accession>Z9JPW2</accession>
<reference evidence="13 14" key="1">
    <citation type="submission" date="2014-02" db="EMBL/GenBank/DDBJ databases">
        <title>Genome sequence of Brachybacterium phenoliresistens strain W13A50.</title>
        <authorList>
            <person name="Wang X."/>
        </authorList>
    </citation>
    <scope>NUCLEOTIDE SEQUENCE [LARGE SCALE GENOMIC DNA]</scope>
    <source>
        <strain evidence="13 14">W13A50</strain>
    </source>
</reference>
<dbReference type="Pfam" id="PF00633">
    <property type="entry name" value="HHH"/>
    <property type="match status" value="1"/>
</dbReference>
<keyword evidence="8 10" id="KW-0234">DNA repair</keyword>
<dbReference type="Proteomes" id="UP000023067">
    <property type="component" value="Unassembled WGS sequence"/>
</dbReference>
<feature type="binding site" evidence="10">
    <location>
        <position position="248"/>
    </location>
    <ligand>
        <name>[4Fe-4S] cluster</name>
        <dbReference type="ChEBI" id="CHEBI:49883"/>
    </ligand>
</feature>
<dbReference type="GO" id="GO:0051539">
    <property type="term" value="F:4 iron, 4 sulfur cluster binding"/>
    <property type="evidence" value="ECO:0007669"/>
    <property type="project" value="UniProtKB-UniRule"/>
</dbReference>
<comment type="cofactor">
    <cofactor evidence="10">
        <name>[4Fe-4S] cluster</name>
        <dbReference type="ChEBI" id="CHEBI:49883"/>
    </cofactor>
    <text evidence="10">Binds 1 [4Fe-4S] cluster.</text>
</comment>
<feature type="domain" description="HhH-GPD" evidence="12">
    <location>
        <begin position="65"/>
        <end position="230"/>
    </location>
</feature>
<dbReference type="Gene3D" id="1.10.340.30">
    <property type="entry name" value="Hypothetical protein, domain 2"/>
    <property type="match status" value="1"/>
</dbReference>
<feature type="region of interest" description="Disordered" evidence="11">
    <location>
        <begin position="1"/>
        <end position="32"/>
    </location>
</feature>
<keyword evidence="2 10" id="KW-0004">4Fe-4S</keyword>
<dbReference type="STRING" id="396014.BF93_04305"/>
<evidence type="ECO:0000256" key="2">
    <source>
        <dbReference type="ARBA" id="ARBA00022485"/>
    </source>
</evidence>
<comment type="catalytic activity">
    <reaction evidence="10">
        <text>2'-deoxyribonucleotide-(2'-deoxyribose 5'-phosphate)-2'-deoxyribonucleotide-DNA = a 3'-end 2'-deoxyribonucleotide-(2,3-dehydro-2,3-deoxyribose 5'-phosphate)-DNA + a 5'-end 5'-phospho-2'-deoxyribonucleoside-DNA + H(+)</text>
        <dbReference type="Rhea" id="RHEA:66592"/>
        <dbReference type="Rhea" id="RHEA-COMP:13180"/>
        <dbReference type="Rhea" id="RHEA-COMP:16897"/>
        <dbReference type="Rhea" id="RHEA-COMP:17067"/>
        <dbReference type="ChEBI" id="CHEBI:15378"/>
        <dbReference type="ChEBI" id="CHEBI:136412"/>
        <dbReference type="ChEBI" id="CHEBI:157695"/>
        <dbReference type="ChEBI" id="CHEBI:167181"/>
        <dbReference type="EC" id="4.2.99.18"/>
    </reaction>
</comment>
<dbReference type="eggNOG" id="COG0177">
    <property type="taxonomic scope" value="Bacteria"/>
</dbReference>
<name>Z9JPW2_9MICO</name>
<dbReference type="EC" id="4.2.99.18" evidence="10"/>
<evidence type="ECO:0000256" key="3">
    <source>
        <dbReference type="ARBA" id="ARBA00022723"/>
    </source>
</evidence>
<keyword evidence="5 10" id="KW-0378">Hydrolase</keyword>
<organism evidence="13 14">
    <name type="scientific">Brachybacterium phenoliresistens</name>
    <dbReference type="NCBI Taxonomy" id="396014"/>
    <lineage>
        <taxon>Bacteria</taxon>
        <taxon>Bacillati</taxon>
        <taxon>Actinomycetota</taxon>
        <taxon>Actinomycetes</taxon>
        <taxon>Micrococcales</taxon>
        <taxon>Dermabacteraceae</taxon>
        <taxon>Brachybacterium</taxon>
    </lineage>
</organism>
<comment type="function">
    <text evidence="10">DNA repair enzyme that has both DNA N-glycosylase activity and AP-lyase activity. The DNA N-glycosylase activity releases various damaged pyrimidines from DNA by cleaving the N-glycosidic bond, leaving an AP (apurinic/apyrimidinic) site. The AP-lyase activity cleaves the phosphodiester bond 3' to the AP site by a beta-elimination, leaving a 3'-terminal unsaturated sugar and a product with a terminal 5'-phosphate.</text>
</comment>
<dbReference type="InterPro" id="IPR023170">
    <property type="entry name" value="HhH_base_excis_C"/>
</dbReference>
<keyword evidence="10 13" id="KW-0456">Lyase</keyword>
<evidence type="ECO:0000256" key="8">
    <source>
        <dbReference type="ARBA" id="ARBA00023204"/>
    </source>
</evidence>
<sequence>MPGRPAPPRSAPGDAAPSGAAAPGPSGRPMADPAEVHRRLQTLHGPARTELDHRDAFELLVATVLSAQTTDVRVNAVTPELFSRWPDAAALAGADPAQVEAVVRPLGMGATRARRIIGLAAGLCEDHGGEVPEDHDALERLPGVGRKTAHVVRGTWFGRSALAVDTHVGRLARRLGWTGHSDPRRVEEDVVDLVERTAPRPSGRAAPGPEESGAVDLTSLSLLLILHGRRVCTARSPRCDDCVLAPLCPSAGIA</sequence>
<keyword evidence="4 10" id="KW-0227">DNA damage</keyword>
<dbReference type="InterPro" id="IPR005759">
    <property type="entry name" value="Nth"/>
</dbReference>
<dbReference type="Pfam" id="PF10576">
    <property type="entry name" value="EndIII_4Fe-2S"/>
    <property type="match status" value="1"/>
</dbReference>
<evidence type="ECO:0000256" key="5">
    <source>
        <dbReference type="ARBA" id="ARBA00022801"/>
    </source>
</evidence>
<feature type="compositionally biased region" description="Low complexity" evidence="11">
    <location>
        <begin position="11"/>
        <end position="29"/>
    </location>
</feature>
<evidence type="ECO:0000256" key="11">
    <source>
        <dbReference type="SAM" id="MobiDB-lite"/>
    </source>
</evidence>
<dbReference type="GO" id="GO:0003677">
    <property type="term" value="F:DNA binding"/>
    <property type="evidence" value="ECO:0007669"/>
    <property type="project" value="UniProtKB-UniRule"/>
</dbReference>
<dbReference type="InterPro" id="IPR000445">
    <property type="entry name" value="HhH_motif"/>
</dbReference>
<feature type="compositionally biased region" description="Pro residues" evidence="11">
    <location>
        <begin position="1"/>
        <end position="10"/>
    </location>
</feature>
<dbReference type="GO" id="GO:0140078">
    <property type="term" value="F:class I DNA-(apurinic or apyrimidinic site) endonuclease activity"/>
    <property type="evidence" value="ECO:0007669"/>
    <property type="project" value="UniProtKB-EC"/>
</dbReference>
<protein>
    <recommendedName>
        <fullName evidence="10">Endonuclease III</fullName>
        <ecNumber evidence="10">4.2.99.18</ecNumber>
    </recommendedName>
    <alternativeName>
        <fullName evidence="10">DNA-(apurinic or apyrimidinic site) lyase</fullName>
    </alternativeName>
</protein>
<dbReference type="PROSITE" id="PS00764">
    <property type="entry name" value="ENDONUCLEASE_III_1"/>
    <property type="match status" value="1"/>
</dbReference>
<dbReference type="SMART" id="SM00478">
    <property type="entry name" value="ENDO3c"/>
    <property type="match status" value="1"/>
</dbReference>
<dbReference type="PATRIC" id="fig|396014.3.peg.2892"/>
<dbReference type="PIRSF" id="PIRSF001435">
    <property type="entry name" value="Nth"/>
    <property type="match status" value="1"/>
</dbReference>
<evidence type="ECO:0000313" key="13">
    <source>
        <dbReference type="EMBL" id="EWS80234.1"/>
    </source>
</evidence>
<comment type="similarity">
    <text evidence="1 10">Belongs to the Nth/MutY family.</text>
</comment>
<dbReference type="PANTHER" id="PTHR10359">
    <property type="entry name" value="A/G-SPECIFIC ADENINE GLYCOSYLASE/ENDONUCLEASE III"/>
    <property type="match status" value="1"/>
</dbReference>
<dbReference type="InterPro" id="IPR003651">
    <property type="entry name" value="Endonuclease3_FeS-loop_motif"/>
</dbReference>
<keyword evidence="7 10" id="KW-0411">Iron-sulfur</keyword>
<dbReference type="SUPFAM" id="SSF48150">
    <property type="entry name" value="DNA-glycosylase"/>
    <property type="match status" value="1"/>
</dbReference>
<dbReference type="AlphaFoldDB" id="Z9JPW2"/>
<dbReference type="HAMAP" id="MF_00942">
    <property type="entry name" value="Nth"/>
    <property type="match status" value="1"/>
</dbReference>
<feature type="binding site" evidence="10">
    <location>
        <position position="242"/>
    </location>
    <ligand>
        <name>[4Fe-4S] cluster</name>
        <dbReference type="ChEBI" id="CHEBI:49883"/>
    </ligand>
</feature>
<gene>
    <name evidence="10" type="primary">nth</name>
    <name evidence="13" type="ORF">BF93_04305</name>
</gene>
<dbReference type="Pfam" id="PF00730">
    <property type="entry name" value="HhH-GPD"/>
    <property type="match status" value="1"/>
</dbReference>
<dbReference type="SMART" id="SM00525">
    <property type="entry name" value="FES"/>
    <property type="match status" value="1"/>
</dbReference>
<dbReference type="GO" id="GO:0006285">
    <property type="term" value="P:base-excision repair, AP site formation"/>
    <property type="evidence" value="ECO:0007669"/>
    <property type="project" value="TreeGrafter"/>
</dbReference>
<evidence type="ECO:0000256" key="6">
    <source>
        <dbReference type="ARBA" id="ARBA00023004"/>
    </source>
</evidence>
<evidence type="ECO:0000259" key="12">
    <source>
        <dbReference type="SMART" id="SM00478"/>
    </source>
</evidence>
<keyword evidence="14" id="KW-1185">Reference proteome</keyword>
<dbReference type="CDD" id="cd00056">
    <property type="entry name" value="ENDO3c"/>
    <property type="match status" value="1"/>
</dbReference>
<dbReference type="InterPro" id="IPR003265">
    <property type="entry name" value="HhH-GPD_domain"/>
</dbReference>
<keyword evidence="3 10" id="KW-0479">Metal-binding</keyword>
<proteinExistence type="inferred from homology"/>
<dbReference type="EMBL" id="JDYK01000017">
    <property type="protein sequence ID" value="EWS80234.1"/>
    <property type="molecule type" value="Genomic_DNA"/>
</dbReference>
<feature type="binding site" evidence="10">
    <location>
        <position position="239"/>
    </location>
    <ligand>
        <name>[4Fe-4S] cluster</name>
        <dbReference type="ChEBI" id="CHEBI:49883"/>
    </ligand>
</feature>
<dbReference type="FunFam" id="1.10.340.30:FF:000001">
    <property type="entry name" value="Endonuclease III"/>
    <property type="match status" value="1"/>
</dbReference>
<dbReference type="GO" id="GO:0019104">
    <property type="term" value="F:DNA N-glycosylase activity"/>
    <property type="evidence" value="ECO:0007669"/>
    <property type="project" value="UniProtKB-UniRule"/>
</dbReference>
<evidence type="ECO:0000256" key="7">
    <source>
        <dbReference type="ARBA" id="ARBA00023014"/>
    </source>
</evidence>
<dbReference type="Gene3D" id="1.10.1670.10">
    <property type="entry name" value="Helix-hairpin-Helix base-excision DNA repair enzymes (C-terminal)"/>
    <property type="match status" value="1"/>
</dbReference>